<keyword evidence="1" id="KW-0732">Signal</keyword>
<feature type="domain" description="Sulfatase N-terminal" evidence="2">
    <location>
        <begin position="45"/>
        <end position="385"/>
    </location>
</feature>
<feature type="chain" id="PRO_5047144617" evidence="1">
    <location>
        <begin position="20"/>
        <end position="499"/>
    </location>
</feature>
<dbReference type="Proteomes" id="UP001589605">
    <property type="component" value="Unassembled WGS sequence"/>
</dbReference>
<comment type="caution">
    <text evidence="3">The sequence shown here is derived from an EMBL/GenBank/DDBJ whole genome shotgun (WGS) entry which is preliminary data.</text>
</comment>
<evidence type="ECO:0000313" key="4">
    <source>
        <dbReference type="Proteomes" id="UP001589605"/>
    </source>
</evidence>
<dbReference type="EMBL" id="JBHMEZ010000003">
    <property type="protein sequence ID" value="MFB9052733.1"/>
    <property type="molecule type" value="Genomic_DNA"/>
</dbReference>
<evidence type="ECO:0000313" key="3">
    <source>
        <dbReference type="EMBL" id="MFB9052733.1"/>
    </source>
</evidence>
<name>A0ABV5F0N8_9FLAO</name>
<feature type="signal peptide" evidence="1">
    <location>
        <begin position="1"/>
        <end position="19"/>
    </location>
</feature>
<dbReference type="RefSeq" id="WP_382381913.1">
    <property type="nucleotide sequence ID" value="NZ_JBHMEZ010000003.1"/>
</dbReference>
<proteinExistence type="predicted"/>
<evidence type="ECO:0000259" key="2">
    <source>
        <dbReference type="Pfam" id="PF00884"/>
    </source>
</evidence>
<dbReference type="PANTHER" id="PTHR43751">
    <property type="entry name" value="SULFATASE"/>
    <property type="match status" value="1"/>
</dbReference>
<dbReference type="InterPro" id="IPR017850">
    <property type="entry name" value="Alkaline_phosphatase_core_sf"/>
</dbReference>
<organism evidence="3 4">
    <name type="scientific">Formosa undariae</name>
    <dbReference type="NCBI Taxonomy" id="1325436"/>
    <lineage>
        <taxon>Bacteria</taxon>
        <taxon>Pseudomonadati</taxon>
        <taxon>Bacteroidota</taxon>
        <taxon>Flavobacteriia</taxon>
        <taxon>Flavobacteriales</taxon>
        <taxon>Flavobacteriaceae</taxon>
        <taxon>Formosa</taxon>
    </lineage>
</organism>
<dbReference type="InterPro" id="IPR052701">
    <property type="entry name" value="GAG_Ulvan_Degrading_Sulfatases"/>
</dbReference>
<protein>
    <submittedName>
        <fullName evidence="3">Arylsulfatase</fullName>
    </submittedName>
</protein>
<keyword evidence="4" id="KW-1185">Reference proteome</keyword>
<dbReference type="SUPFAM" id="SSF53649">
    <property type="entry name" value="Alkaline phosphatase-like"/>
    <property type="match status" value="1"/>
</dbReference>
<accession>A0ABV5F0N8</accession>
<dbReference type="InterPro" id="IPR000917">
    <property type="entry name" value="Sulfatase_N"/>
</dbReference>
<dbReference type="Pfam" id="PF00884">
    <property type="entry name" value="Sulfatase"/>
    <property type="match status" value="1"/>
</dbReference>
<evidence type="ECO:0000256" key="1">
    <source>
        <dbReference type="SAM" id="SignalP"/>
    </source>
</evidence>
<reference evidence="3 4" key="1">
    <citation type="submission" date="2024-09" db="EMBL/GenBank/DDBJ databases">
        <authorList>
            <person name="Sun Q."/>
            <person name="Mori K."/>
        </authorList>
    </citation>
    <scope>NUCLEOTIDE SEQUENCE [LARGE SCALE GENOMIC DNA]</scope>
    <source>
        <strain evidence="3 4">CECT 8286</strain>
    </source>
</reference>
<sequence length="499" mass="55689">MIKKASLILVLFVTTIVFTSCNSSKKQEQNELKASPETHASLNKPNIIYILADDLGYGDLSCYGQEKFSTPNIDKLASQGMMFTQHYSGSTVCAPSRSALLTGMHTGHTVVRGNKEMQPEGQYPIPDDTYTLAEVLKKSGYTTGAFGKWGLGFPGSVGDPVNQGFDIFYGYNCQRLGHKYYPDHLWSNRDSIVLQENANFSNKIYAPTLIHDKTIAFIEDNKDKPFFAYVASIIPHAELAAPEELMAKYRNKFLPEKVFLDNNSTPEELNNGAYQTQKESHAAFAAMIDLLDQQVGEIMNKVTELGIADNTIIIFTSDNGPHQEGGADPEYFNSNGDFKGTKRDLYEGGIRVPMIVKWPGKVKPGSKTDHVSAFWDVFPTFAEITKAETPDDIDGISFLPEILGNSEAQQDHEYLYWEFHEKGGRQAVRMDDWKAVKYNVLKNPDAPIELYNLAKDKGETNNVAKDNPEVVAKMESILEEARTPSDVFTFSQTTFLNAD</sequence>
<dbReference type="Gene3D" id="3.40.720.10">
    <property type="entry name" value="Alkaline Phosphatase, subunit A"/>
    <property type="match status" value="1"/>
</dbReference>
<dbReference type="CDD" id="cd16145">
    <property type="entry name" value="ARS_like"/>
    <property type="match status" value="1"/>
</dbReference>
<dbReference type="Gene3D" id="3.30.1120.10">
    <property type="match status" value="1"/>
</dbReference>
<dbReference type="PANTHER" id="PTHR43751:SF3">
    <property type="entry name" value="SULFATASE N-TERMINAL DOMAIN-CONTAINING PROTEIN"/>
    <property type="match status" value="1"/>
</dbReference>
<gene>
    <name evidence="3" type="ORF">ACFFVB_06525</name>
</gene>
<dbReference type="PROSITE" id="PS51257">
    <property type="entry name" value="PROKAR_LIPOPROTEIN"/>
    <property type="match status" value="1"/>
</dbReference>